<dbReference type="Pfam" id="PF16987">
    <property type="entry name" value="KIX_2"/>
    <property type="match status" value="1"/>
</dbReference>
<reference evidence="8 9" key="1">
    <citation type="submission" date="2024-11" db="EMBL/GenBank/DDBJ databases">
        <title>Chromosome-level genome assembly of Eucalyptus globulus Labill. provides insights into its genome evolution.</title>
        <authorList>
            <person name="Li X."/>
        </authorList>
    </citation>
    <scope>NUCLEOTIDE SEQUENCE [LARGE SCALE GENOMIC DNA]</scope>
    <source>
        <strain evidence="8">CL2024</strain>
        <tissue evidence="8">Fresh tender leaves</tissue>
    </source>
</reference>
<dbReference type="Proteomes" id="UP001634007">
    <property type="component" value="Unassembled WGS sequence"/>
</dbReference>
<feature type="compositionally biased region" description="Polar residues" evidence="5">
    <location>
        <begin position="194"/>
        <end position="204"/>
    </location>
</feature>
<feature type="compositionally biased region" description="Low complexity" evidence="5">
    <location>
        <begin position="211"/>
        <end position="230"/>
    </location>
</feature>
<feature type="region of interest" description="Disordered" evidence="5">
    <location>
        <begin position="806"/>
        <end position="825"/>
    </location>
</feature>
<keyword evidence="3" id="KW-0804">Transcription</keyword>
<gene>
    <name evidence="8" type="ORF">ACJRO7_029230</name>
</gene>
<dbReference type="GO" id="GO:0005634">
    <property type="term" value="C:nucleus"/>
    <property type="evidence" value="ECO:0007669"/>
    <property type="project" value="UniProtKB-SubCell"/>
</dbReference>
<dbReference type="PANTHER" id="PTHR33137:SF4">
    <property type="entry name" value="MEDIATOR OF RNA POLYMERASE II TRANSCRIPTION SUBUNIT 15A-RELATED"/>
    <property type="match status" value="1"/>
</dbReference>
<dbReference type="PANTHER" id="PTHR33137">
    <property type="entry name" value="MEDIATOR OF RNA POLYMERASE II TRANSCRIPTION SUBUNIT 15A-RELATED"/>
    <property type="match status" value="1"/>
</dbReference>
<dbReference type="AlphaFoldDB" id="A0ABD3K1Y6"/>
<comment type="caution">
    <text evidence="8">The sequence shown here is derived from an EMBL/GenBank/DDBJ whole genome shotgun (WGS) entry which is preliminary data.</text>
</comment>
<organism evidence="8 9">
    <name type="scientific">Eucalyptus globulus</name>
    <name type="common">Tasmanian blue gum</name>
    <dbReference type="NCBI Taxonomy" id="34317"/>
    <lineage>
        <taxon>Eukaryota</taxon>
        <taxon>Viridiplantae</taxon>
        <taxon>Streptophyta</taxon>
        <taxon>Embryophyta</taxon>
        <taxon>Tracheophyta</taxon>
        <taxon>Spermatophyta</taxon>
        <taxon>Magnoliopsida</taxon>
        <taxon>eudicotyledons</taxon>
        <taxon>Gunneridae</taxon>
        <taxon>Pentapetalae</taxon>
        <taxon>rosids</taxon>
        <taxon>malvids</taxon>
        <taxon>Myrtales</taxon>
        <taxon>Myrtaceae</taxon>
        <taxon>Myrtoideae</taxon>
        <taxon>Eucalypteae</taxon>
        <taxon>Eucalyptus</taxon>
    </lineage>
</organism>
<keyword evidence="4" id="KW-0539">Nucleus</keyword>
<feature type="compositionally biased region" description="Polar residues" evidence="5">
    <location>
        <begin position="134"/>
        <end position="184"/>
    </location>
</feature>
<evidence type="ECO:0000256" key="5">
    <source>
        <dbReference type="SAM" id="MobiDB-lite"/>
    </source>
</evidence>
<dbReference type="InterPro" id="IPR048386">
    <property type="entry name" value="Med15_C"/>
</dbReference>
<keyword evidence="2" id="KW-0805">Transcription regulation</keyword>
<keyword evidence="9" id="KW-1185">Reference proteome</keyword>
<feature type="domain" description="Mediator complex subunit 15 KIX" evidence="6">
    <location>
        <begin position="21"/>
        <end position="99"/>
    </location>
</feature>
<dbReference type="Pfam" id="PF21539">
    <property type="entry name" value="Med15_C"/>
    <property type="match status" value="1"/>
</dbReference>
<feature type="region of interest" description="Disordered" evidence="5">
    <location>
        <begin position="100"/>
        <end position="258"/>
    </location>
</feature>
<name>A0ABD3K1Y6_EUCGL</name>
<evidence type="ECO:0000256" key="3">
    <source>
        <dbReference type="ARBA" id="ARBA00023163"/>
    </source>
</evidence>
<feature type="compositionally biased region" description="Low complexity" evidence="5">
    <location>
        <begin position="242"/>
        <end position="254"/>
    </location>
</feature>
<feature type="domain" description="ARC105/Med15 mediator subunit C-terminal" evidence="7">
    <location>
        <begin position="1011"/>
        <end position="1084"/>
    </location>
</feature>
<accession>A0ABD3K1Y6</accession>
<protein>
    <recommendedName>
        <fullName evidence="10">Mediator complex subunit 15 KIX domain-containing protein</fullName>
    </recommendedName>
</protein>
<evidence type="ECO:0000259" key="7">
    <source>
        <dbReference type="Pfam" id="PF21539"/>
    </source>
</evidence>
<feature type="compositionally biased region" description="Low complexity" evidence="5">
    <location>
        <begin position="120"/>
        <end position="131"/>
    </location>
</feature>
<evidence type="ECO:0000256" key="2">
    <source>
        <dbReference type="ARBA" id="ARBA00023015"/>
    </source>
</evidence>
<dbReference type="InterPro" id="IPR036546">
    <property type="entry name" value="MED15_KIX"/>
</dbReference>
<feature type="region of interest" description="Disordered" evidence="5">
    <location>
        <begin position="644"/>
        <end position="697"/>
    </location>
</feature>
<feature type="compositionally biased region" description="Polar residues" evidence="5">
    <location>
        <begin position="814"/>
        <end position="824"/>
    </location>
</feature>
<evidence type="ECO:0000313" key="8">
    <source>
        <dbReference type="EMBL" id="KAL3732534.1"/>
    </source>
</evidence>
<feature type="compositionally biased region" description="Polar residues" evidence="5">
    <location>
        <begin position="100"/>
        <end position="113"/>
    </location>
</feature>
<evidence type="ECO:0000259" key="6">
    <source>
        <dbReference type="Pfam" id="PF16987"/>
    </source>
</evidence>
<proteinExistence type="predicted"/>
<feature type="region of interest" description="Disordered" evidence="5">
    <location>
        <begin position="748"/>
        <end position="801"/>
    </location>
</feature>
<dbReference type="InterPro" id="IPR036529">
    <property type="entry name" value="KIX_dom_sf"/>
</dbReference>
<feature type="compositionally biased region" description="Polar residues" evidence="5">
    <location>
        <begin position="644"/>
        <end position="653"/>
    </location>
</feature>
<evidence type="ECO:0000256" key="4">
    <source>
        <dbReference type="ARBA" id="ARBA00023242"/>
    </source>
</evidence>
<sequence length="1110" mass="121439">MEGHNNPVGSAQGGAPAVEGGDWRRILTLESRRRVVGSIMENLMKFLPRGQEGLPEVQNLAMHLEERLFAAASSKEDYIKRISLKMLQIERCQQNKGANSLLANNTSGASNKPSDPGTWPQIQNQSQSNPNRAAVNQSQAHHSVLSTITTARTQCPPNSSSVHPPGNLNWNSTPSAGGPNSTMQHIPGMKGRDVSSSMFCNPQRQIHGPEQQLKQQQSQNPQQHLYNQQSPHPAMKQNFHNSSPATQSQPPQQSVLQTGPVTQQIVMQSSPLSSLHQSQLSCTQQSIQSMLQQHQEPVVRPQHQTQHTSAYPVPSQQQNIGQQASVLNMPRNNFINQHSSLMNMPQQLQNDIPNQQQQVQQPFVWTQYVCSSKQGAMQEPSNSLPSGSYHSGMQRSLQTSRSSMQHQGMTNQQKHSFPSQMPLPGTSKSLDSISQTDTACTGDWQEEVFRKIIDMKRLYLSELEEIHSSVSLRLRQIVSIPQSPNSEQYQKLQEFKKMVGRLISFLGVLKSKIPLSIKDNFSSWEKTILNVISANRARGLSLLQQPRVPPPPPHMQFMPPEQSPAQFPSVPSPGIDMSETTVNFQCNPNMLQFNHLNQRREQRMLPNQQLNQQFQECLVQPQLMQKQQISQQLPACLQTYQMSQPDQMGNSNDLKTRLGTGVRPGSVSQHPRLSGYRSSHLDQQLKPGTSLPKSSQQLLPVASIQISEHPSPEIDKHKLLTASTKTGMLLQSVNSPFMVPSPASPLGLSPMPVDAEKSISGLSSLSNGGNTGQLQTDDALASTPPVSTGTPGISISPLLAELSSPDGAPWKSAKTASGKSSVTEQPVERLIRAVKSASHQALESAVGDIKSLVRGNDCLAGTAQGSGSRTAVGEDLAATLKCHLPSQNSNLQDEISGTRKLKRYVSAMPANLAPSPGSMNDSFAQRTASEISDIESTASSSIKRPKYEANYNLWGEIKQINRQLILTVVDISDEEVDSHAASAFTKVGEGTIVKCSFTGVGISPNLRSETTSSKMSLIQPLWLLLPMNYPNCSPILLDKLPVDVSREAEDLSAKAKSMLGRALRMLPQPLSLGGIALSWEESVRAVVLDFARQSGGGNFSSKYGAWEQCS</sequence>
<comment type="subcellular location">
    <subcellularLocation>
        <location evidence="1">Nucleus</location>
    </subcellularLocation>
</comment>
<dbReference type="Gene3D" id="1.10.246.20">
    <property type="entry name" value="Coactivator CBP, KIX domain"/>
    <property type="match status" value="1"/>
</dbReference>
<feature type="compositionally biased region" description="Polar residues" evidence="5">
    <location>
        <begin position="376"/>
        <end position="419"/>
    </location>
</feature>
<evidence type="ECO:0008006" key="10">
    <source>
        <dbReference type="Google" id="ProtNLM"/>
    </source>
</evidence>
<dbReference type="EMBL" id="JBJKBG010000007">
    <property type="protein sequence ID" value="KAL3732534.1"/>
    <property type="molecule type" value="Genomic_DNA"/>
</dbReference>
<feature type="region of interest" description="Disordered" evidence="5">
    <location>
        <begin position="376"/>
        <end position="434"/>
    </location>
</feature>
<evidence type="ECO:0000313" key="9">
    <source>
        <dbReference type="Proteomes" id="UP001634007"/>
    </source>
</evidence>
<evidence type="ECO:0000256" key="1">
    <source>
        <dbReference type="ARBA" id="ARBA00004123"/>
    </source>
</evidence>
<feature type="compositionally biased region" description="Polar residues" evidence="5">
    <location>
        <begin position="784"/>
        <end position="793"/>
    </location>
</feature>
<dbReference type="InterPro" id="IPR044661">
    <property type="entry name" value="MED15a/b/c-like"/>
</dbReference>